<dbReference type="EMBL" id="OVEO01000014">
    <property type="protein sequence ID" value="SPR00321.1"/>
    <property type="molecule type" value="Genomic_DNA"/>
</dbReference>
<evidence type="ECO:0000256" key="1">
    <source>
        <dbReference type="ARBA" id="ARBA00012838"/>
    </source>
</evidence>
<dbReference type="GO" id="GO:0004825">
    <property type="term" value="F:methionine-tRNA ligase activity"/>
    <property type="evidence" value="ECO:0007669"/>
    <property type="project" value="UniProtKB-EC"/>
</dbReference>
<sequence>MARYLITTPIFYVNARPHIGHVYSAVLADSLARFHRLNGAAQVRLSTGTDEHGNKILDAAKEAGRPPTLFCDHVSQTFRNAFAKVNVAADEFIRTTGERHRHAVERFWKTLRKGKQIYLGEHSGWYCRSDECFVPSGQVEEDQYGVMVARGTAKRVEWVSEPNYRFKLSEFKDPLRGWLKDIDPIRPIQYQQDMLKLLDGDLQDISVSRLASNAPWGISVPNDPKHTIYVWLDALVSYLTAAGYPDKMDPWPPIQIIGKDIVKFHCLYWPAFLMAAGLDPPMQIISHGHWKMSGMKMSKSIGNVIGVDELVESLGGDDATRYFMLRHASVDHDLDFDIDVAIRCVNHDLADQLGNLYARALPLLPSDLNETTIRDLIASASVEPDLKLAMRTLPDLVVTHYTKADFHRGLQTIAEMIALANQWFSKCAPWSSACPQDQRGSVAVQIMECCRVAGILLQPVVPDLAARLLTHLGVPAAHRTFSDCSSGWQGDGPQCRAKFSLFQRLPEKPRRKMTGAAAG</sequence>
<dbReference type="NCBIfam" id="TIGR00398">
    <property type="entry name" value="metG"/>
    <property type="match status" value="1"/>
</dbReference>
<dbReference type="InterPro" id="IPR014758">
    <property type="entry name" value="Met-tRNA_synth"/>
</dbReference>
<dbReference type="PANTHER" id="PTHR43326">
    <property type="entry name" value="METHIONYL-TRNA SYNTHETASE"/>
    <property type="match status" value="1"/>
</dbReference>
<keyword evidence="5 8" id="KW-0648">Protein biosynthesis</keyword>
<dbReference type="AlphaFoldDB" id="A0A3P3YJE2"/>
<evidence type="ECO:0000259" key="9">
    <source>
        <dbReference type="Pfam" id="PF09334"/>
    </source>
</evidence>
<dbReference type="Proteomes" id="UP000290189">
    <property type="component" value="Unassembled WGS sequence"/>
</dbReference>
<dbReference type="GO" id="GO:0005524">
    <property type="term" value="F:ATP binding"/>
    <property type="evidence" value="ECO:0007669"/>
    <property type="project" value="UniProtKB-KW"/>
</dbReference>
<proteinExistence type="inferred from homology"/>
<evidence type="ECO:0000256" key="8">
    <source>
        <dbReference type="RuleBase" id="RU363039"/>
    </source>
</evidence>
<gene>
    <name evidence="10" type="ORF">PLBR_LOCUS7536</name>
</gene>
<evidence type="ECO:0000256" key="4">
    <source>
        <dbReference type="ARBA" id="ARBA00022840"/>
    </source>
</evidence>
<dbReference type="InterPro" id="IPR023457">
    <property type="entry name" value="Met-tRNA_synth_2"/>
</dbReference>
<dbReference type="SUPFAM" id="SSF47323">
    <property type="entry name" value="Anticodon-binding domain of a subclass of class I aminoacyl-tRNA synthetases"/>
    <property type="match status" value="1"/>
</dbReference>
<comment type="catalytic activity">
    <reaction evidence="7">
        <text>tRNA(Met) + L-methionine + ATP = L-methionyl-tRNA(Met) + AMP + diphosphate</text>
        <dbReference type="Rhea" id="RHEA:13481"/>
        <dbReference type="Rhea" id="RHEA-COMP:9667"/>
        <dbReference type="Rhea" id="RHEA-COMP:9698"/>
        <dbReference type="ChEBI" id="CHEBI:30616"/>
        <dbReference type="ChEBI" id="CHEBI:33019"/>
        <dbReference type="ChEBI" id="CHEBI:57844"/>
        <dbReference type="ChEBI" id="CHEBI:78442"/>
        <dbReference type="ChEBI" id="CHEBI:78530"/>
        <dbReference type="ChEBI" id="CHEBI:456215"/>
        <dbReference type="EC" id="6.1.1.10"/>
    </reaction>
</comment>
<dbReference type="InterPro" id="IPR033911">
    <property type="entry name" value="MetRS_core"/>
</dbReference>
<keyword evidence="6 8" id="KW-0030">Aminoacyl-tRNA synthetase</keyword>
<dbReference type="PRINTS" id="PR01041">
    <property type="entry name" value="TRNASYNTHMET"/>
</dbReference>
<dbReference type="Pfam" id="PF09334">
    <property type="entry name" value="tRNA-synt_1g"/>
    <property type="match status" value="1"/>
</dbReference>
<dbReference type="GO" id="GO:0005739">
    <property type="term" value="C:mitochondrion"/>
    <property type="evidence" value="ECO:0007669"/>
    <property type="project" value="UniProtKB-ARBA"/>
</dbReference>
<evidence type="ECO:0000256" key="3">
    <source>
        <dbReference type="ARBA" id="ARBA00022741"/>
    </source>
</evidence>
<dbReference type="SUPFAM" id="SSF52374">
    <property type="entry name" value="Nucleotidylyl transferase"/>
    <property type="match status" value="1"/>
</dbReference>
<dbReference type="Gene3D" id="1.10.730.10">
    <property type="entry name" value="Isoleucyl-tRNA Synthetase, Domain 1"/>
    <property type="match status" value="1"/>
</dbReference>
<evidence type="ECO:0000313" key="11">
    <source>
        <dbReference type="Proteomes" id="UP000290189"/>
    </source>
</evidence>
<dbReference type="Gene3D" id="2.170.220.10">
    <property type="match status" value="1"/>
</dbReference>
<evidence type="ECO:0000256" key="6">
    <source>
        <dbReference type="ARBA" id="ARBA00023146"/>
    </source>
</evidence>
<evidence type="ECO:0000256" key="7">
    <source>
        <dbReference type="ARBA" id="ARBA00047364"/>
    </source>
</evidence>
<comment type="similarity">
    <text evidence="8">Belongs to the class-I aminoacyl-tRNA synthetase family.</text>
</comment>
<keyword evidence="3 8" id="KW-0547">Nucleotide-binding</keyword>
<accession>A0A3P3YJE2</accession>
<dbReference type="InterPro" id="IPR009080">
    <property type="entry name" value="tRNAsynth_Ia_anticodon-bd"/>
</dbReference>
<keyword evidence="2 8" id="KW-0436">Ligase</keyword>
<dbReference type="InterPro" id="IPR014729">
    <property type="entry name" value="Rossmann-like_a/b/a_fold"/>
</dbReference>
<keyword evidence="4 8" id="KW-0067">ATP-binding</keyword>
<dbReference type="Gene3D" id="3.40.50.620">
    <property type="entry name" value="HUPs"/>
    <property type="match status" value="1"/>
</dbReference>
<organism evidence="10 11">
    <name type="scientific">Plasmodiophora brassicae</name>
    <name type="common">Clubroot disease agent</name>
    <dbReference type="NCBI Taxonomy" id="37360"/>
    <lineage>
        <taxon>Eukaryota</taxon>
        <taxon>Sar</taxon>
        <taxon>Rhizaria</taxon>
        <taxon>Endomyxa</taxon>
        <taxon>Phytomyxea</taxon>
        <taxon>Plasmodiophorida</taxon>
        <taxon>Plasmodiophoridae</taxon>
        <taxon>Plasmodiophora</taxon>
    </lineage>
</organism>
<evidence type="ECO:0000256" key="5">
    <source>
        <dbReference type="ARBA" id="ARBA00022917"/>
    </source>
</evidence>
<evidence type="ECO:0000313" key="10">
    <source>
        <dbReference type="EMBL" id="SPR00321.1"/>
    </source>
</evidence>
<dbReference type="PANTHER" id="PTHR43326:SF1">
    <property type="entry name" value="METHIONINE--TRNA LIGASE, MITOCHONDRIAL"/>
    <property type="match status" value="1"/>
</dbReference>
<keyword evidence="10" id="KW-0496">Mitochondrion</keyword>
<feature type="domain" description="Methionyl/Leucyl tRNA synthetase" evidence="9">
    <location>
        <begin position="4"/>
        <end position="360"/>
    </location>
</feature>
<evidence type="ECO:0000256" key="2">
    <source>
        <dbReference type="ARBA" id="ARBA00022598"/>
    </source>
</evidence>
<name>A0A3P3YJE2_PLABS</name>
<dbReference type="CDD" id="cd00814">
    <property type="entry name" value="MetRS_core"/>
    <property type="match status" value="1"/>
</dbReference>
<reference evidence="10 11" key="1">
    <citation type="submission" date="2018-03" db="EMBL/GenBank/DDBJ databases">
        <authorList>
            <person name="Fogelqvist J."/>
        </authorList>
    </citation>
    <scope>NUCLEOTIDE SEQUENCE [LARGE SCALE GENOMIC DNA]</scope>
</reference>
<geneLocation type="mitochondrion" evidence="10"/>
<dbReference type="InterPro" id="IPR015413">
    <property type="entry name" value="Methionyl/Leucyl_tRNA_Synth"/>
</dbReference>
<dbReference type="FunFam" id="2.170.220.10:FF:000001">
    <property type="entry name" value="methionine--tRNA ligase, mitochondrial"/>
    <property type="match status" value="1"/>
</dbReference>
<protein>
    <recommendedName>
        <fullName evidence="1">methionine--tRNA ligase</fullName>
        <ecNumber evidence="1">6.1.1.10</ecNumber>
    </recommendedName>
</protein>
<dbReference type="EC" id="6.1.1.10" evidence="1"/>
<dbReference type="GO" id="GO:0006431">
    <property type="term" value="P:methionyl-tRNA aminoacylation"/>
    <property type="evidence" value="ECO:0007669"/>
    <property type="project" value="InterPro"/>
</dbReference>